<accession>A0AAD4AJ67</accession>
<dbReference type="AlphaFoldDB" id="A0AAD4AJ67"/>
<dbReference type="Proteomes" id="UP000016487">
    <property type="component" value="Unassembled WGS sequence"/>
</dbReference>
<evidence type="ECO:0000313" key="1">
    <source>
        <dbReference type="EMBL" id="KAF7771541.1"/>
    </source>
</evidence>
<name>A0AAD4AJ67_9GAMM</name>
<dbReference type="EMBL" id="AHBZ03000016">
    <property type="protein sequence ID" value="KAF7771541.1"/>
    <property type="molecule type" value="Genomic_DNA"/>
</dbReference>
<sequence>MYSLHVEGMAENKVDIVVFTKISDPIPTMHAFNANNNIADVGLK</sequence>
<proteinExistence type="predicted"/>
<gene>
    <name evidence="1" type="ORF">PCIT_a4150</name>
</gene>
<comment type="caution">
    <text evidence="1">The sequence shown here is derived from an EMBL/GenBank/DDBJ whole genome shotgun (WGS) entry which is preliminary data.</text>
</comment>
<reference evidence="1" key="1">
    <citation type="journal article" date="2012" name="J. Bacteriol.">
        <title>Genome sequences of type strains of seven species of the marine bacterium Pseudoalteromonas.</title>
        <authorList>
            <person name="Xie B.B."/>
            <person name="Shu Y.L."/>
            <person name="Qin Q.L."/>
            <person name="Rong J.C."/>
            <person name="Zhang X.Y."/>
            <person name="Chen X.L."/>
            <person name="Shi M."/>
            <person name="He H.L."/>
            <person name="Zhou B.C."/>
            <person name="Zhang Y.Z."/>
        </authorList>
    </citation>
    <scope>NUCLEOTIDE SEQUENCE</scope>
    <source>
        <strain evidence="1">DSM 8771</strain>
    </source>
</reference>
<organism evidence="1 2">
    <name type="scientific">Pseudoalteromonas citrea</name>
    <dbReference type="NCBI Taxonomy" id="43655"/>
    <lineage>
        <taxon>Bacteria</taxon>
        <taxon>Pseudomonadati</taxon>
        <taxon>Pseudomonadota</taxon>
        <taxon>Gammaproteobacteria</taxon>
        <taxon>Alteromonadales</taxon>
        <taxon>Pseudoalteromonadaceae</taxon>
        <taxon>Pseudoalteromonas</taxon>
    </lineage>
</organism>
<evidence type="ECO:0000313" key="2">
    <source>
        <dbReference type="Proteomes" id="UP000016487"/>
    </source>
</evidence>
<reference evidence="1" key="2">
    <citation type="submission" date="2015-03" db="EMBL/GenBank/DDBJ databases">
        <title>Genome sequence of Pseudoalteromonas citrea.</title>
        <authorList>
            <person name="Xie B.-B."/>
            <person name="Rong J.-C."/>
            <person name="Qin Q.-L."/>
            <person name="Zhang Y.-Z."/>
        </authorList>
    </citation>
    <scope>NUCLEOTIDE SEQUENCE</scope>
    <source>
        <strain evidence="1">DSM 8771</strain>
    </source>
</reference>
<protein>
    <submittedName>
        <fullName evidence="1">Uncharacterized protein</fullName>
    </submittedName>
</protein>